<evidence type="ECO:0000313" key="1">
    <source>
        <dbReference type="EMBL" id="GMS84951.1"/>
    </source>
</evidence>
<gene>
    <name evidence="1" type="ORF">PENTCL1PPCAC_7126</name>
</gene>
<proteinExistence type="predicted"/>
<protein>
    <submittedName>
        <fullName evidence="1">Uncharacterized protein</fullName>
    </submittedName>
</protein>
<evidence type="ECO:0000313" key="2">
    <source>
        <dbReference type="Proteomes" id="UP001432027"/>
    </source>
</evidence>
<name>A0AAV5SZK8_9BILA</name>
<dbReference type="EMBL" id="BTSX01000002">
    <property type="protein sequence ID" value="GMS84951.1"/>
    <property type="molecule type" value="Genomic_DNA"/>
</dbReference>
<organism evidence="1 2">
    <name type="scientific">Pristionchus entomophagus</name>
    <dbReference type="NCBI Taxonomy" id="358040"/>
    <lineage>
        <taxon>Eukaryota</taxon>
        <taxon>Metazoa</taxon>
        <taxon>Ecdysozoa</taxon>
        <taxon>Nematoda</taxon>
        <taxon>Chromadorea</taxon>
        <taxon>Rhabditida</taxon>
        <taxon>Rhabditina</taxon>
        <taxon>Diplogasteromorpha</taxon>
        <taxon>Diplogasteroidea</taxon>
        <taxon>Neodiplogasteridae</taxon>
        <taxon>Pristionchus</taxon>
    </lineage>
</organism>
<dbReference type="Proteomes" id="UP001432027">
    <property type="component" value="Unassembled WGS sequence"/>
</dbReference>
<reference evidence="1" key="1">
    <citation type="submission" date="2023-10" db="EMBL/GenBank/DDBJ databases">
        <title>Genome assembly of Pristionchus species.</title>
        <authorList>
            <person name="Yoshida K."/>
            <person name="Sommer R.J."/>
        </authorList>
    </citation>
    <scope>NUCLEOTIDE SEQUENCE</scope>
    <source>
        <strain evidence="1">RS0144</strain>
    </source>
</reference>
<feature type="non-terminal residue" evidence="1">
    <location>
        <position position="1"/>
    </location>
</feature>
<dbReference type="AlphaFoldDB" id="A0AAV5SZK8"/>
<keyword evidence="2" id="KW-1185">Reference proteome</keyword>
<accession>A0AAV5SZK8</accession>
<comment type="caution">
    <text evidence="1">The sequence shown here is derived from an EMBL/GenBank/DDBJ whole genome shotgun (WGS) entry which is preliminary data.</text>
</comment>
<sequence length="121" mass="14574">RKNRRKRILLPLSHHSSPPLHQLLLPSPPFFSFLPHHSLLPLHLPPLRGRREIRLKELRILHWIYLSSFPIHSSLRCFSLQTPLKIPLRLWQKRRRGRERQKKYLNLSLRRRNCGDPPSNL</sequence>